<evidence type="ECO:0000313" key="3">
    <source>
        <dbReference type="EMBL" id="KEJ91010.1"/>
    </source>
</evidence>
<dbReference type="InterPro" id="IPR005184">
    <property type="entry name" value="DUF306_Meta_HslJ"/>
</dbReference>
<dbReference type="Proteomes" id="UP000027734">
    <property type="component" value="Unassembled WGS sequence"/>
</dbReference>
<dbReference type="EMBL" id="JAMC01000001">
    <property type="protein sequence ID" value="KEJ91010.1"/>
    <property type="molecule type" value="Genomic_DNA"/>
</dbReference>
<feature type="signal peptide" evidence="1">
    <location>
        <begin position="1"/>
        <end position="18"/>
    </location>
</feature>
<comment type="caution">
    <text evidence="3">The sequence shown here is derived from an EMBL/GenBank/DDBJ whole genome shotgun (WGS) entry which is preliminary data.</text>
</comment>
<proteinExistence type="predicted"/>
<dbReference type="PANTHER" id="PTHR35535">
    <property type="entry name" value="HEAT SHOCK PROTEIN HSLJ"/>
    <property type="match status" value="1"/>
</dbReference>
<dbReference type="OrthoDB" id="7777568at2"/>
<dbReference type="InterPro" id="IPR053147">
    <property type="entry name" value="Hsp_HslJ-like"/>
</dbReference>
<accession>A0A073INA3</accession>
<dbReference type="AlphaFoldDB" id="A0A073INA3"/>
<keyword evidence="4" id="KW-1185">Reference proteome</keyword>
<dbReference type="InterPro" id="IPR038670">
    <property type="entry name" value="HslJ-like_sf"/>
</dbReference>
<evidence type="ECO:0000256" key="1">
    <source>
        <dbReference type="SAM" id="SignalP"/>
    </source>
</evidence>
<feature type="chain" id="PRO_5001689861" description="DUF306 domain-containing protein" evidence="1">
    <location>
        <begin position="19"/>
        <end position="131"/>
    </location>
</feature>
<protein>
    <recommendedName>
        <fullName evidence="2">DUF306 domain-containing protein</fullName>
    </recommendedName>
</protein>
<keyword evidence="1" id="KW-0732">Signal</keyword>
<dbReference type="eggNOG" id="COG3187">
    <property type="taxonomic scope" value="Bacteria"/>
</dbReference>
<dbReference type="PROSITE" id="PS51257">
    <property type="entry name" value="PROKAR_LIPOPROTEIN"/>
    <property type="match status" value="1"/>
</dbReference>
<dbReference type="RefSeq" id="WP_025059415.1">
    <property type="nucleotide sequence ID" value="NZ_JAMC01000001.1"/>
</dbReference>
<gene>
    <name evidence="3" type="ORF">DSW25_03695</name>
</gene>
<dbReference type="PANTHER" id="PTHR35535:SF1">
    <property type="entry name" value="HEAT SHOCK PROTEIN HSLJ"/>
    <property type="match status" value="1"/>
</dbReference>
<reference evidence="3 4" key="1">
    <citation type="submission" date="2014-01" db="EMBL/GenBank/DDBJ databases">
        <title>Sulfitobacter donghicola JCM 14565 Genome Sequencing.</title>
        <authorList>
            <person name="Lai Q."/>
            <person name="Hong Z."/>
        </authorList>
    </citation>
    <scope>NUCLEOTIDE SEQUENCE [LARGE SCALE GENOMIC DNA]</scope>
    <source>
        <strain evidence="3 4">JCM 14565</strain>
    </source>
</reference>
<organism evidence="3 4">
    <name type="scientific">Sulfitobacter donghicola DSW-25 = KCTC 12864 = JCM 14565</name>
    <dbReference type="NCBI Taxonomy" id="1300350"/>
    <lineage>
        <taxon>Bacteria</taxon>
        <taxon>Pseudomonadati</taxon>
        <taxon>Pseudomonadota</taxon>
        <taxon>Alphaproteobacteria</taxon>
        <taxon>Rhodobacterales</taxon>
        <taxon>Roseobacteraceae</taxon>
        <taxon>Sulfitobacter</taxon>
    </lineage>
</organism>
<feature type="domain" description="DUF306" evidence="2">
    <location>
        <begin position="30"/>
        <end position="125"/>
    </location>
</feature>
<dbReference type="STRING" id="1300350.Z948_2033"/>
<dbReference type="Gene3D" id="2.40.128.270">
    <property type="match status" value="1"/>
</dbReference>
<evidence type="ECO:0000313" key="4">
    <source>
        <dbReference type="Proteomes" id="UP000027734"/>
    </source>
</evidence>
<evidence type="ECO:0000259" key="2">
    <source>
        <dbReference type="Pfam" id="PF03724"/>
    </source>
</evidence>
<name>A0A073INA3_9RHOB</name>
<dbReference type="Pfam" id="PF03724">
    <property type="entry name" value="META"/>
    <property type="match status" value="1"/>
</dbReference>
<sequence length="131" mass="13747">MKPLVIFTLILASLSACRADESVRAYGGADQVWTLKELNGASFPATATLTFPKAGEIAGQGPCNRYFGALSAPYPWFKAGPIGSTRMACPNLPAETAFLKALEAATISEVAGDTLVLSNTDGLEMVFKASE</sequence>